<proteinExistence type="predicted"/>
<dbReference type="InterPro" id="IPR000504">
    <property type="entry name" value="RRM_dom"/>
</dbReference>
<protein>
    <recommendedName>
        <fullName evidence="6">RRM domain-containing protein</fullName>
    </recommendedName>
</protein>
<evidence type="ECO:0000259" key="6">
    <source>
        <dbReference type="PROSITE" id="PS50102"/>
    </source>
</evidence>
<dbReference type="GO" id="GO:0000381">
    <property type="term" value="P:regulation of alternative mRNA splicing, via spliceosome"/>
    <property type="evidence" value="ECO:0000318"/>
    <property type="project" value="GO_Central"/>
</dbReference>
<dbReference type="EMBL" id="DS470115">
    <property type="protein sequence ID" value="EDO30175.1"/>
    <property type="molecule type" value="Genomic_DNA"/>
</dbReference>
<dbReference type="HOGENOM" id="CLU_012062_28_13_1"/>
<evidence type="ECO:0000256" key="4">
    <source>
        <dbReference type="PROSITE-ProRule" id="PRU00176"/>
    </source>
</evidence>
<evidence type="ECO:0000256" key="3">
    <source>
        <dbReference type="ARBA" id="ARBA00023242"/>
    </source>
</evidence>
<dbReference type="PANTHER" id="PTHR48038">
    <property type="entry name" value="RIBONUCLEOPROTEIN RB97D"/>
    <property type="match status" value="1"/>
</dbReference>
<evidence type="ECO:0000313" key="8">
    <source>
        <dbReference type="Proteomes" id="UP000001593"/>
    </source>
</evidence>
<dbReference type="Gene3D" id="3.30.70.330">
    <property type="match status" value="1"/>
</dbReference>
<keyword evidence="8" id="KW-1185">Reference proteome</keyword>
<sequence length="98" mass="11229">MTTKLYVGNLGRNADSSELERAFEKFGRLSKVWVARNPPGFAFVEYEDYRDAEEAVRELDGANVCDRTIRVEFSNNRGGRDRGGGRPRGRSPPRRRYC</sequence>
<comment type="subcellular location">
    <subcellularLocation>
        <location evidence="1">Nucleus</location>
    </subcellularLocation>
</comment>
<dbReference type="InterPro" id="IPR012677">
    <property type="entry name" value="Nucleotide-bd_a/b_plait_sf"/>
</dbReference>
<dbReference type="GO" id="GO:0016607">
    <property type="term" value="C:nuclear speck"/>
    <property type="evidence" value="ECO:0000318"/>
    <property type="project" value="GO_Central"/>
</dbReference>
<dbReference type="InParanoid" id="A7T1I7"/>
<dbReference type="eggNOG" id="KOG0107">
    <property type="taxonomic scope" value="Eukaryota"/>
</dbReference>
<accession>A7T1I7</accession>
<dbReference type="STRING" id="45351.A7T1I7"/>
<feature type="compositionally biased region" description="Basic residues" evidence="5">
    <location>
        <begin position="85"/>
        <end position="98"/>
    </location>
</feature>
<dbReference type="GO" id="GO:0003729">
    <property type="term" value="F:mRNA binding"/>
    <property type="evidence" value="ECO:0000318"/>
    <property type="project" value="GO_Central"/>
</dbReference>
<dbReference type="KEGG" id="nve:5500900"/>
<evidence type="ECO:0000256" key="1">
    <source>
        <dbReference type="ARBA" id="ARBA00004123"/>
    </source>
</evidence>
<keyword evidence="3" id="KW-0539">Nucleus</keyword>
<dbReference type="PROSITE" id="PS50102">
    <property type="entry name" value="RRM"/>
    <property type="match status" value="1"/>
</dbReference>
<dbReference type="Pfam" id="PF00076">
    <property type="entry name" value="RRM_1"/>
    <property type="match status" value="1"/>
</dbReference>
<name>A7T1I7_NEMVE</name>
<feature type="region of interest" description="Disordered" evidence="5">
    <location>
        <begin position="75"/>
        <end position="98"/>
    </location>
</feature>
<dbReference type="Proteomes" id="UP000001593">
    <property type="component" value="Unassembled WGS sequence"/>
</dbReference>
<evidence type="ECO:0000256" key="5">
    <source>
        <dbReference type="SAM" id="MobiDB-lite"/>
    </source>
</evidence>
<keyword evidence="2 4" id="KW-0694">RNA-binding</keyword>
<dbReference type="OMA" id="GTIANVW"/>
<dbReference type="PhylomeDB" id="A7T1I7"/>
<evidence type="ECO:0000256" key="2">
    <source>
        <dbReference type="ARBA" id="ARBA00022884"/>
    </source>
</evidence>
<dbReference type="OrthoDB" id="5970at2759"/>
<reference evidence="7 8" key="1">
    <citation type="journal article" date="2007" name="Science">
        <title>Sea anemone genome reveals ancestral eumetazoan gene repertoire and genomic organization.</title>
        <authorList>
            <person name="Putnam N.H."/>
            <person name="Srivastava M."/>
            <person name="Hellsten U."/>
            <person name="Dirks B."/>
            <person name="Chapman J."/>
            <person name="Salamov A."/>
            <person name="Terry A."/>
            <person name="Shapiro H."/>
            <person name="Lindquist E."/>
            <person name="Kapitonov V.V."/>
            <person name="Jurka J."/>
            <person name="Genikhovich G."/>
            <person name="Grigoriev I.V."/>
            <person name="Lucas S.M."/>
            <person name="Steele R.E."/>
            <person name="Finnerty J.R."/>
            <person name="Technau U."/>
            <person name="Martindale M.Q."/>
            <person name="Rokhsar D.S."/>
        </authorList>
    </citation>
    <scope>NUCLEOTIDE SEQUENCE [LARGE SCALE GENOMIC DNA]</scope>
    <source>
        <strain evidence="8">CH2 X CH6</strain>
    </source>
</reference>
<dbReference type="CDD" id="cd12373">
    <property type="entry name" value="RRM_SRSF3_like"/>
    <property type="match status" value="1"/>
</dbReference>
<gene>
    <name evidence="7" type="ORF">NEMVEDRAFT_v1g141804</name>
</gene>
<dbReference type="InterPro" id="IPR035979">
    <property type="entry name" value="RBD_domain_sf"/>
</dbReference>
<organism evidence="7 8">
    <name type="scientific">Nematostella vectensis</name>
    <name type="common">Starlet sea anemone</name>
    <dbReference type="NCBI Taxonomy" id="45351"/>
    <lineage>
        <taxon>Eukaryota</taxon>
        <taxon>Metazoa</taxon>
        <taxon>Cnidaria</taxon>
        <taxon>Anthozoa</taxon>
        <taxon>Hexacorallia</taxon>
        <taxon>Actiniaria</taxon>
        <taxon>Edwardsiidae</taxon>
        <taxon>Nematostella</taxon>
    </lineage>
</organism>
<evidence type="ECO:0000313" key="7">
    <source>
        <dbReference type="EMBL" id="EDO30175.1"/>
    </source>
</evidence>
<dbReference type="SMART" id="SM00360">
    <property type="entry name" value="RRM"/>
    <property type="match status" value="1"/>
</dbReference>
<dbReference type="AlphaFoldDB" id="A7T1I7"/>
<dbReference type="SUPFAM" id="SSF54928">
    <property type="entry name" value="RNA-binding domain, RBD"/>
    <property type="match status" value="1"/>
</dbReference>
<feature type="domain" description="RRM" evidence="6">
    <location>
        <begin position="3"/>
        <end position="76"/>
    </location>
</feature>
<dbReference type="FunFam" id="3.30.70.330:FF:001074">
    <property type="entry name" value="Splicing factor, arginine/serine-rich 7"/>
    <property type="match status" value="1"/>
</dbReference>
<dbReference type="PANTHER" id="PTHR48038:SF3">
    <property type="entry name" value="SPLICING FACTOR, ARGININE_SERINE-RICH 1-RELATED"/>
    <property type="match status" value="1"/>
</dbReference>